<dbReference type="Pfam" id="PF00098">
    <property type="entry name" value="zf-CCHC"/>
    <property type="match status" value="1"/>
</dbReference>
<accession>A0AAD6KFI1</accession>
<gene>
    <name evidence="4" type="ORF">OIU84_027504</name>
</gene>
<keyword evidence="5" id="KW-1185">Reference proteome</keyword>
<feature type="domain" description="CCHC-type" evidence="3">
    <location>
        <begin position="42"/>
        <end position="58"/>
    </location>
</feature>
<sequence length="106" mass="11414">MTGKLGSGSSNSSNRPAIVGSSGTPNTLSTPNQQPRTVGGFKCFNCGEVAHRQSDCKRLGKRTLFTETNEEHNDDTVITGEPLFDEDDEVIEDWVEGDVGPLLMVS</sequence>
<keyword evidence="1" id="KW-0863">Zinc-finger</keyword>
<comment type="caution">
    <text evidence="4">The sequence shown here is derived from an EMBL/GenBank/DDBJ whole genome shotgun (WGS) entry which is preliminary data.</text>
</comment>
<feature type="compositionally biased region" description="Polar residues" evidence="2">
    <location>
        <begin position="21"/>
        <end position="36"/>
    </location>
</feature>
<evidence type="ECO:0000313" key="4">
    <source>
        <dbReference type="EMBL" id="KAJ6422551.1"/>
    </source>
</evidence>
<dbReference type="SUPFAM" id="SSF57756">
    <property type="entry name" value="Retrovirus zinc finger-like domains"/>
    <property type="match status" value="1"/>
</dbReference>
<dbReference type="PROSITE" id="PS50158">
    <property type="entry name" value="ZF_CCHC"/>
    <property type="match status" value="1"/>
</dbReference>
<keyword evidence="1" id="KW-0479">Metal-binding</keyword>
<dbReference type="GO" id="GO:0003676">
    <property type="term" value="F:nucleic acid binding"/>
    <property type="evidence" value="ECO:0007669"/>
    <property type="project" value="InterPro"/>
</dbReference>
<dbReference type="AlphaFoldDB" id="A0AAD6KFI1"/>
<organism evidence="4 5">
    <name type="scientific">Salix udensis</name>
    <dbReference type="NCBI Taxonomy" id="889485"/>
    <lineage>
        <taxon>Eukaryota</taxon>
        <taxon>Viridiplantae</taxon>
        <taxon>Streptophyta</taxon>
        <taxon>Embryophyta</taxon>
        <taxon>Tracheophyta</taxon>
        <taxon>Spermatophyta</taxon>
        <taxon>Magnoliopsida</taxon>
        <taxon>eudicotyledons</taxon>
        <taxon>Gunneridae</taxon>
        <taxon>Pentapetalae</taxon>
        <taxon>rosids</taxon>
        <taxon>fabids</taxon>
        <taxon>Malpighiales</taxon>
        <taxon>Salicaceae</taxon>
        <taxon>Saliceae</taxon>
        <taxon>Salix</taxon>
    </lineage>
</organism>
<dbReference type="Proteomes" id="UP001162972">
    <property type="component" value="Chromosome 19"/>
</dbReference>
<evidence type="ECO:0000256" key="2">
    <source>
        <dbReference type="SAM" id="MobiDB-lite"/>
    </source>
</evidence>
<dbReference type="InterPro" id="IPR001878">
    <property type="entry name" value="Znf_CCHC"/>
</dbReference>
<protein>
    <recommendedName>
        <fullName evidence="3">CCHC-type domain-containing protein</fullName>
    </recommendedName>
</protein>
<evidence type="ECO:0000259" key="3">
    <source>
        <dbReference type="PROSITE" id="PS50158"/>
    </source>
</evidence>
<reference evidence="4 5" key="1">
    <citation type="journal article" date="2023" name="Int. J. Mol. Sci.">
        <title>De Novo Assembly and Annotation of 11 Diverse Shrub Willow (Salix) Genomes Reveals Novel Gene Organization in Sex-Linked Regions.</title>
        <authorList>
            <person name="Hyden B."/>
            <person name="Feng K."/>
            <person name="Yates T.B."/>
            <person name="Jawdy S."/>
            <person name="Cereghino C."/>
            <person name="Smart L.B."/>
            <person name="Muchero W."/>
        </authorList>
    </citation>
    <scope>NUCLEOTIDE SEQUENCE [LARGE SCALE GENOMIC DNA]</scope>
    <source>
        <tissue evidence="4">Shoot tip</tissue>
    </source>
</reference>
<evidence type="ECO:0000313" key="5">
    <source>
        <dbReference type="Proteomes" id="UP001162972"/>
    </source>
</evidence>
<dbReference type="EMBL" id="JAPFFJ010000007">
    <property type="protein sequence ID" value="KAJ6422551.1"/>
    <property type="molecule type" value="Genomic_DNA"/>
</dbReference>
<dbReference type="InterPro" id="IPR036875">
    <property type="entry name" value="Znf_CCHC_sf"/>
</dbReference>
<evidence type="ECO:0000256" key="1">
    <source>
        <dbReference type="PROSITE-ProRule" id="PRU00047"/>
    </source>
</evidence>
<keyword evidence="1" id="KW-0862">Zinc</keyword>
<dbReference type="GO" id="GO:0008270">
    <property type="term" value="F:zinc ion binding"/>
    <property type="evidence" value="ECO:0007669"/>
    <property type="project" value="UniProtKB-KW"/>
</dbReference>
<proteinExistence type="predicted"/>
<feature type="region of interest" description="Disordered" evidence="2">
    <location>
        <begin position="1"/>
        <end position="38"/>
    </location>
</feature>
<name>A0AAD6KFI1_9ROSI</name>